<feature type="region of interest" description="Disordered" evidence="1">
    <location>
        <begin position="42"/>
        <end position="64"/>
    </location>
</feature>
<feature type="compositionally biased region" description="Basic and acidic residues" evidence="1">
    <location>
        <begin position="42"/>
        <end position="54"/>
    </location>
</feature>
<reference evidence="3 4" key="1">
    <citation type="submission" date="2020-06" db="EMBL/GenBank/DDBJ databases">
        <title>Genome mining for natural products.</title>
        <authorList>
            <person name="Zhang B."/>
            <person name="Shi J."/>
            <person name="Ge H."/>
        </authorList>
    </citation>
    <scope>NUCLEOTIDE SEQUENCE [LARGE SCALE GENOMIC DNA]</scope>
    <source>
        <strain evidence="3 4">NA06532</strain>
        <plasmid evidence="3 4">unnamed1</plasmid>
    </source>
</reference>
<name>A0A7H8MZR8_STRMI</name>
<sequence length="92" mass="9559">MSHDDKARTPHTEGPETALRVVVDPALCIGSGLCLATAPRHFESAEDHRSRARPDAPAADESADDAVALCPMEAIGFLTSRPPAPPPAPPGP</sequence>
<dbReference type="Proteomes" id="UP000509345">
    <property type="component" value="Plasmid unnamed1"/>
</dbReference>
<dbReference type="PROSITE" id="PS51379">
    <property type="entry name" value="4FE4S_FER_2"/>
    <property type="match status" value="1"/>
</dbReference>
<geneLocation type="plasmid" evidence="3 4">
    <name>unnamed1</name>
</geneLocation>
<keyword evidence="3" id="KW-0614">Plasmid</keyword>
<protein>
    <submittedName>
        <fullName evidence="3">Ferredoxin</fullName>
    </submittedName>
</protein>
<dbReference type="InterPro" id="IPR017896">
    <property type="entry name" value="4Fe4S_Fe-S-bd"/>
</dbReference>
<dbReference type="GeneID" id="96997458"/>
<dbReference type="Gene3D" id="3.30.70.20">
    <property type="match status" value="1"/>
</dbReference>
<dbReference type="AlphaFoldDB" id="A0A7H8MZR8"/>
<dbReference type="SUPFAM" id="SSF54862">
    <property type="entry name" value="4Fe-4S ferredoxins"/>
    <property type="match status" value="1"/>
</dbReference>
<feature type="domain" description="4Fe-4S ferredoxin-type" evidence="2">
    <location>
        <begin position="19"/>
        <end position="48"/>
    </location>
</feature>
<dbReference type="EMBL" id="CP054927">
    <property type="protein sequence ID" value="QKW47715.1"/>
    <property type="molecule type" value="Genomic_DNA"/>
</dbReference>
<gene>
    <name evidence="3" type="ORF">HUT09_34530</name>
</gene>
<evidence type="ECO:0000313" key="4">
    <source>
        <dbReference type="Proteomes" id="UP000509345"/>
    </source>
</evidence>
<evidence type="ECO:0000256" key="1">
    <source>
        <dbReference type="SAM" id="MobiDB-lite"/>
    </source>
</evidence>
<proteinExistence type="predicted"/>
<dbReference type="Pfam" id="PF13370">
    <property type="entry name" value="Fer4_13"/>
    <property type="match status" value="1"/>
</dbReference>
<evidence type="ECO:0000259" key="2">
    <source>
        <dbReference type="PROSITE" id="PS51379"/>
    </source>
</evidence>
<accession>A0A7H8MZR8</accession>
<evidence type="ECO:0000313" key="3">
    <source>
        <dbReference type="EMBL" id="QKW47715.1"/>
    </source>
</evidence>
<dbReference type="RefSeq" id="WP_176145619.1">
    <property type="nucleotide sequence ID" value="NZ_CP054927.1"/>
</dbReference>
<feature type="compositionally biased region" description="Low complexity" evidence="1">
    <location>
        <begin position="55"/>
        <end position="64"/>
    </location>
</feature>
<organism evidence="3 4">
    <name type="scientific">Streptomyces microflavus</name>
    <name type="common">Streptomyces lipmanii</name>
    <dbReference type="NCBI Taxonomy" id="1919"/>
    <lineage>
        <taxon>Bacteria</taxon>
        <taxon>Bacillati</taxon>
        <taxon>Actinomycetota</taxon>
        <taxon>Actinomycetes</taxon>
        <taxon>Kitasatosporales</taxon>
        <taxon>Streptomycetaceae</taxon>
        <taxon>Streptomyces</taxon>
    </lineage>
</organism>